<comment type="catalytic activity">
    <reaction evidence="16">
        <text>cholesterol + NADPH + O2 + H(+) = 7-dehydrocholesterol + NADP(+) + 2 H2O</text>
        <dbReference type="Rhea" id="RHEA:45024"/>
        <dbReference type="ChEBI" id="CHEBI:15377"/>
        <dbReference type="ChEBI" id="CHEBI:15378"/>
        <dbReference type="ChEBI" id="CHEBI:15379"/>
        <dbReference type="ChEBI" id="CHEBI:16113"/>
        <dbReference type="ChEBI" id="CHEBI:17759"/>
        <dbReference type="ChEBI" id="CHEBI:57783"/>
        <dbReference type="ChEBI" id="CHEBI:58349"/>
        <dbReference type="EC" id="1.14.19.21"/>
    </reaction>
    <physiologicalReaction direction="left-to-right" evidence="16">
        <dbReference type="Rhea" id="RHEA:45025"/>
    </physiologicalReaction>
</comment>
<dbReference type="PROSITE" id="PS51296">
    <property type="entry name" value="RIESKE"/>
    <property type="match status" value="1"/>
</dbReference>
<dbReference type="SUPFAM" id="SSF55961">
    <property type="entry name" value="Bet v1-like"/>
    <property type="match status" value="1"/>
</dbReference>
<dbReference type="PANTHER" id="PTHR21266">
    <property type="entry name" value="IRON-SULFUR DOMAIN CONTAINING PROTEIN"/>
    <property type="match status" value="1"/>
</dbReference>
<comment type="subcellular location">
    <subcellularLocation>
        <location evidence="2">Membrane</location>
    </subcellularLocation>
</comment>
<evidence type="ECO:0000256" key="6">
    <source>
        <dbReference type="ARBA" id="ARBA00022723"/>
    </source>
</evidence>
<dbReference type="Gene3D" id="2.102.10.10">
    <property type="entry name" value="Rieske [2Fe-2S] iron-sulphur domain"/>
    <property type="match status" value="1"/>
</dbReference>
<dbReference type="PANTHER" id="PTHR21266:SF32">
    <property type="entry name" value="CHOLESTEROL 7-DESATURASE NVD"/>
    <property type="match status" value="1"/>
</dbReference>
<evidence type="ECO:0000313" key="19">
    <source>
        <dbReference type="RefSeq" id="XP_018017327.1"/>
    </source>
</evidence>
<evidence type="ECO:0000256" key="2">
    <source>
        <dbReference type="ARBA" id="ARBA00004370"/>
    </source>
</evidence>
<dbReference type="InterPro" id="IPR050584">
    <property type="entry name" value="Cholesterol_7-desaturase"/>
</dbReference>
<dbReference type="RefSeq" id="XP_018017327.1">
    <property type="nucleotide sequence ID" value="XM_018161838.2"/>
</dbReference>
<evidence type="ECO:0000256" key="8">
    <source>
        <dbReference type="ARBA" id="ARBA00023002"/>
    </source>
</evidence>
<dbReference type="GeneID" id="108673947"/>
<reference evidence="19" key="1">
    <citation type="submission" date="2025-08" db="UniProtKB">
        <authorList>
            <consortium name="RefSeq"/>
        </authorList>
    </citation>
    <scope>IDENTIFICATION</scope>
</reference>
<dbReference type="Pfam" id="PF19298">
    <property type="entry name" value="KshA_C"/>
    <property type="match status" value="1"/>
</dbReference>
<dbReference type="GO" id="GO:0051537">
    <property type="term" value="F:2 iron, 2 sulfur cluster binding"/>
    <property type="evidence" value="ECO:0007669"/>
    <property type="project" value="UniProtKB-KW"/>
</dbReference>
<comment type="pathway">
    <text evidence="12">Steroid hormone biosynthesis; dafachronic acid biosynthesis.</text>
</comment>
<evidence type="ECO:0000313" key="18">
    <source>
        <dbReference type="Proteomes" id="UP000694843"/>
    </source>
</evidence>
<feature type="domain" description="Rieske" evidence="17">
    <location>
        <begin position="129"/>
        <end position="233"/>
    </location>
</feature>
<evidence type="ECO:0000256" key="10">
    <source>
        <dbReference type="ARBA" id="ARBA00023014"/>
    </source>
</evidence>
<keyword evidence="6" id="KW-0479">Metal-binding</keyword>
<proteinExistence type="inferred from homology"/>
<evidence type="ECO:0000256" key="5">
    <source>
        <dbReference type="ARBA" id="ARBA00022714"/>
    </source>
</evidence>
<dbReference type="CTD" id="5740633"/>
<keyword evidence="9" id="KW-0408">Iron</keyword>
<comment type="similarity">
    <text evidence="13">Belongs to the cholesterol 7-desaturase family.</text>
</comment>
<evidence type="ECO:0000256" key="14">
    <source>
        <dbReference type="ARBA" id="ARBA00026095"/>
    </source>
</evidence>
<keyword evidence="5" id="KW-0001">2Fe-2S</keyword>
<keyword evidence="4" id="KW-0812">Transmembrane</keyword>
<comment type="pathway">
    <text evidence="3">Hormone biosynthesis.</text>
</comment>
<dbReference type="Pfam" id="PF00355">
    <property type="entry name" value="Rieske"/>
    <property type="match status" value="1"/>
</dbReference>
<dbReference type="InterPro" id="IPR036922">
    <property type="entry name" value="Rieske_2Fe-2S_sf"/>
</dbReference>
<keyword evidence="10" id="KW-0411">Iron-sulfur</keyword>
<keyword evidence="7" id="KW-1133">Transmembrane helix</keyword>
<name>A0A8B7NUC8_HYAAZ</name>
<evidence type="ECO:0000256" key="1">
    <source>
        <dbReference type="ARBA" id="ARBA00001962"/>
    </source>
</evidence>
<comment type="cofactor">
    <cofactor evidence="1">
        <name>Fe cation</name>
        <dbReference type="ChEBI" id="CHEBI:24875"/>
    </cofactor>
</comment>
<evidence type="ECO:0000256" key="13">
    <source>
        <dbReference type="ARBA" id="ARBA00025729"/>
    </source>
</evidence>
<sequence length="468" mass="52498">MFLSWLCQDDSVTNVSRALPQVWPGMDTFTIFASHGHNTFTTLMWCGVTILTIVVVQQIWSLLFTPLDRVKRAADVGWSFLINDKNQSFWSKIFGGHRKPRGRDVAASVRRLEQLRRAGSLPPVYPNGWFAVAESRALKPGQVRQVQALGQTLAVYRGAGGAVWALDAHCPHLGADMAVGGAVKGDCLECPFHGWQFRGQDGACTVIPYAKKIPDVAKVRHWETQETNGFVFVWHDAEGRPPQWRVPEVAAVATREWRYRGRTEHEVLAHIQEIPENGADIAHLGHLHVPSVFKGADLFSVFSSNTFLDVAKHEWRGVWSPMEGEDSHVATVNIEHAFNLKPGGLRLFKMTVQALQIGPGLVHLHLNTTLGKGVLVQTVTPLAPLKQKIVHHLYSAPTFVAPFAKFVLHSEACHLERDIMIWNSKQYMSRPLLVAEDKLIKKFRTWYRQFYSPNSPTAESVASSDLDW</sequence>
<evidence type="ECO:0000259" key="17">
    <source>
        <dbReference type="PROSITE" id="PS51296"/>
    </source>
</evidence>
<evidence type="ECO:0000256" key="11">
    <source>
        <dbReference type="ARBA" id="ARBA00023136"/>
    </source>
</evidence>
<evidence type="ECO:0000256" key="12">
    <source>
        <dbReference type="ARBA" id="ARBA00025712"/>
    </source>
</evidence>
<dbReference type="Proteomes" id="UP000694843">
    <property type="component" value="Unplaced"/>
</dbReference>
<evidence type="ECO:0000256" key="9">
    <source>
        <dbReference type="ARBA" id="ARBA00023004"/>
    </source>
</evidence>
<dbReference type="KEGG" id="hazt:108673947"/>
<dbReference type="EC" id="1.14.19.21" evidence="14"/>
<dbReference type="InterPro" id="IPR045605">
    <property type="entry name" value="KshA-like_C"/>
</dbReference>
<protein>
    <recommendedName>
        <fullName evidence="14">cholesterol 7-desaturase</fullName>
        <ecNumber evidence="14">1.14.19.21</ecNumber>
    </recommendedName>
</protein>
<accession>A0A8B7NUC8</accession>
<dbReference type="GO" id="GO:0005737">
    <property type="term" value="C:cytoplasm"/>
    <property type="evidence" value="ECO:0007669"/>
    <property type="project" value="TreeGrafter"/>
</dbReference>
<comment type="catalytic activity">
    <reaction evidence="15">
        <text>cholesterol + NADH + O2 + H(+) = 7-dehydrocholesterol + NAD(+) + 2 H2O</text>
        <dbReference type="Rhea" id="RHEA:51644"/>
        <dbReference type="ChEBI" id="CHEBI:15377"/>
        <dbReference type="ChEBI" id="CHEBI:15378"/>
        <dbReference type="ChEBI" id="CHEBI:15379"/>
        <dbReference type="ChEBI" id="CHEBI:16113"/>
        <dbReference type="ChEBI" id="CHEBI:17759"/>
        <dbReference type="ChEBI" id="CHEBI:57540"/>
        <dbReference type="ChEBI" id="CHEBI:57945"/>
        <dbReference type="EC" id="1.14.19.21"/>
    </reaction>
    <physiologicalReaction direction="left-to-right" evidence="15">
        <dbReference type="Rhea" id="RHEA:51645"/>
    </physiologicalReaction>
</comment>
<dbReference type="GO" id="GO:0016020">
    <property type="term" value="C:membrane"/>
    <property type="evidence" value="ECO:0007669"/>
    <property type="project" value="UniProtKB-SubCell"/>
</dbReference>
<dbReference type="OrthoDB" id="426882at2759"/>
<dbReference type="GO" id="GO:0170056">
    <property type="term" value="F:cholesterol 7-desaturase [NAD(P)H] activity"/>
    <property type="evidence" value="ECO:0007669"/>
    <property type="project" value="UniProtKB-EC"/>
</dbReference>
<evidence type="ECO:0000256" key="7">
    <source>
        <dbReference type="ARBA" id="ARBA00022989"/>
    </source>
</evidence>
<organism evidence="18 19">
    <name type="scientific">Hyalella azteca</name>
    <name type="common">Amphipod</name>
    <dbReference type="NCBI Taxonomy" id="294128"/>
    <lineage>
        <taxon>Eukaryota</taxon>
        <taxon>Metazoa</taxon>
        <taxon>Ecdysozoa</taxon>
        <taxon>Arthropoda</taxon>
        <taxon>Crustacea</taxon>
        <taxon>Multicrustacea</taxon>
        <taxon>Malacostraca</taxon>
        <taxon>Eumalacostraca</taxon>
        <taxon>Peracarida</taxon>
        <taxon>Amphipoda</taxon>
        <taxon>Senticaudata</taxon>
        <taxon>Talitrida</taxon>
        <taxon>Talitroidea</taxon>
        <taxon>Hyalellidae</taxon>
        <taxon>Hyalella</taxon>
    </lineage>
</organism>
<dbReference type="OMA" id="AVYQMRR"/>
<evidence type="ECO:0000256" key="4">
    <source>
        <dbReference type="ARBA" id="ARBA00022692"/>
    </source>
</evidence>
<dbReference type="SUPFAM" id="SSF50022">
    <property type="entry name" value="ISP domain"/>
    <property type="match status" value="1"/>
</dbReference>
<dbReference type="GO" id="GO:0046872">
    <property type="term" value="F:metal ion binding"/>
    <property type="evidence" value="ECO:0007669"/>
    <property type="project" value="UniProtKB-KW"/>
</dbReference>
<evidence type="ECO:0000256" key="15">
    <source>
        <dbReference type="ARBA" id="ARBA00047853"/>
    </source>
</evidence>
<keyword evidence="8" id="KW-0560">Oxidoreductase</keyword>
<dbReference type="Gene3D" id="3.90.380.10">
    <property type="entry name" value="Naphthalene 1,2-dioxygenase Alpha Subunit, Chain A, domain 1"/>
    <property type="match status" value="1"/>
</dbReference>
<dbReference type="AlphaFoldDB" id="A0A8B7NUC8"/>
<keyword evidence="11" id="KW-0472">Membrane</keyword>
<dbReference type="UniPathway" id="UPA01020"/>
<evidence type="ECO:0000256" key="16">
    <source>
        <dbReference type="ARBA" id="ARBA00049548"/>
    </source>
</evidence>
<evidence type="ECO:0000256" key="3">
    <source>
        <dbReference type="ARBA" id="ARBA00004972"/>
    </source>
</evidence>
<keyword evidence="18" id="KW-1185">Reference proteome</keyword>
<gene>
    <name evidence="19" type="primary">LOC108673947</name>
</gene>
<dbReference type="InterPro" id="IPR017941">
    <property type="entry name" value="Rieske_2Fe-2S"/>
</dbReference>
<dbReference type="GO" id="GO:0008203">
    <property type="term" value="P:cholesterol metabolic process"/>
    <property type="evidence" value="ECO:0007669"/>
    <property type="project" value="InterPro"/>
</dbReference>